<dbReference type="GO" id="GO:0070181">
    <property type="term" value="F:small ribosomal subunit rRNA binding"/>
    <property type="evidence" value="ECO:0007669"/>
    <property type="project" value="TreeGrafter"/>
</dbReference>
<comment type="similarity">
    <text evidence="2 8">Belongs to the bacterial ribosomal protein bS20 family.</text>
</comment>
<evidence type="ECO:0000256" key="2">
    <source>
        <dbReference type="ARBA" id="ARBA00007634"/>
    </source>
</evidence>
<dbReference type="FunFam" id="1.20.58.110:FF:000001">
    <property type="entry name" value="30S ribosomal protein S20"/>
    <property type="match status" value="1"/>
</dbReference>
<organism evidence="9 10">
    <name type="scientific">Butyrivibrio hungatei</name>
    <dbReference type="NCBI Taxonomy" id="185008"/>
    <lineage>
        <taxon>Bacteria</taxon>
        <taxon>Bacillati</taxon>
        <taxon>Bacillota</taxon>
        <taxon>Clostridia</taxon>
        <taxon>Lachnospirales</taxon>
        <taxon>Lachnospiraceae</taxon>
        <taxon>Butyrivibrio</taxon>
    </lineage>
</organism>
<dbReference type="KEGG" id="bhu:bhn_I1829"/>
<dbReference type="Gene3D" id="1.20.58.110">
    <property type="entry name" value="Ribosomal protein S20"/>
    <property type="match status" value="1"/>
</dbReference>
<dbReference type="GO" id="GO:0003735">
    <property type="term" value="F:structural constituent of ribosome"/>
    <property type="evidence" value="ECO:0007669"/>
    <property type="project" value="InterPro"/>
</dbReference>
<keyword evidence="3 8" id="KW-0699">rRNA-binding</keyword>
<name>A0A1D9P309_9FIRM</name>
<accession>A0A1D9P309</accession>
<proteinExistence type="inferred from homology"/>
<dbReference type="HAMAP" id="MF_00500">
    <property type="entry name" value="Ribosomal_bS20"/>
    <property type="match status" value="1"/>
</dbReference>
<dbReference type="Pfam" id="PF01649">
    <property type="entry name" value="Ribosomal_S20p"/>
    <property type="match status" value="1"/>
</dbReference>
<dbReference type="NCBIfam" id="TIGR00029">
    <property type="entry name" value="S20"/>
    <property type="match status" value="1"/>
</dbReference>
<dbReference type="EMBL" id="CP017831">
    <property type="protein sequence ID" value="AOZ96862.1"/>
    <property type="molecule type" value="Genomic_DNA"/>
</dbReference>
<dbReference type="InterPro" id="IPR036510">
    <property type="entry name" value="Ribosomal_bS20_sf"/>
</dbReference>
<dbReference type="PANTHER" id="PTHR33398">
    <property type="entry name" value="30S RIBOSOMAL PROTEIN S20"/>
    <property type="match status" value="1"/>
</dbReference>
<keyword evidence="5 8" id="KW-0689">Ribosomal protein</keyword>
<dbReference type="Proteomes" id="UP000179284">
    <property type="component" value="Chromosome I"/>
</dbReference>
<dbReference type="SUPFAM" id="SSF46992">
    <property type="entry name" value="Ribosomal protein S20"/>
    <property type="match status" value="1"/>
</dbReference>
<evidence type="ECO:0000313" key="9">
    <source>
        <dbReference type="EMBL" id="AOZ96862.1"/>
    </source>
</evidence>
<dbReference type="RefSeq" id="WP_071176522.1">
    <property type="nucleotide sequence ID" value="NZ_CP017831.1"/>
</dbReference>
<evidence type="ECO:0000256" key="5">
    <source>
        <dbReference type="ARBA" id="ARBA00022980"/>
    </source>
</evidence>
<evidence type="ECO:0000256" key="1">
    <source>
        <dbReference type="ARBA" id="ARBA00003134"/>
    </source>
</evidence>
<dbReference type="GO" id="GO:0006412">
    <property type="term" value="P:translation"/>
    <property type="evidence" value="ECO:0007669"/>
    <property type="project" value="UniProtKB-UniRule"/>
</dbReference>
<keyword evidence="10" id="KW-1185">Reference proteome</keyword>
<dbReference type="PANTHER" id="PTHR33398:SF1">
    <property type="entry name" value="SMALL RIBOSOMAL SUBUNIT PROTEIN BS20C"/>
    <property type="match status" value="1"/>
</dbReference>
<evidence type="ECO:0000256" key="4">
    <source>
        <dbReference type="ARBA" id="ARBA00022884"/>
    </source>
</evidence>
<evidence type="ECO:0000256" key="8">
    <source>
        <dbReference type="HAMAP-Rule" id="MF_00500"/>
    </source>
</evidence>
<reference evidence="10" key="1">
    <citation type="submission" date="2016-10" db="EMBL/GenBank/DDBJ databases">
        <title>The complete genome sequence of the rumen bacterium Butyrivibrio hungatei MB2003.</title>
        <authorList>
            <person name="Palevich N."/>
            <person name="Kelly W.J."/>
            <person name="Leahy S.C."/>
            <person name="Altermann E."/>
            <person name="Rakonjac J."/>
            <person name="Attwood G.T."/>
        </authorList>
    </citation>
    <scope>NUCLEOTIDE SEQUENCE [LARGE SCALE GENOMIC DNA]</scope>
    <source>
        <strain evidence="10">MB2003</strain>
    </source>
</reference>
<keyword evidence="4 8" id="KW-0694">RNA-binding</keyword>
<evidence type="ECO:0000313" key="10">
    <source>
        <dbReference type="Proteomes" id="UP000179284"/>
    </source>
</evidence>
<evidence type="ECO:0000256" key="3">
    <source>
        <dbReference type="ARBA" id="ARBA00022730"/>
    </source>
</evidence>
<keyword evidence="6 8" id="KW-0687">Ribonucleoprotein</keyword>
<dbReference type="GO" id="GO:0015935">
    <property type="term" value="C:small ribosomal subunit"/>
    <property type="evidence" value="ECO:0007669"/>
    <property type="project" value="TreeGrafter"/>
</dbReference>
<evidence type="ECO:0000256" key="6">
    <source>
        <dbReference type="ARBA" id="ARBA00023274"/>
    </source>
</evidence>
<dbReference type="AlphaFoldDB" id="A0A1D9P309"/>
<sequence length="87" mass="9449">MANIKSAKKRILVNKKKAERNQIIKSAVKTEIKKVRAAIEAGNKEEAAKALLSATSVIDKAESKGVFKKNTASRKVSRLAQAVNKMA</sequence>
<dbReference type="OrthoDB" id="9808392at2"/>
<comment type="function">
    <text evidence="1 8">Binds directly to 16S ribosomal RNA.</text>
</comment>
<gene>
    <name evidence="8" type="primary">rpsT</name>
    <name evidence="9" type="ORF">bhn_I1829</name>
</gene>
<protein>
    <recommendedName>
        <fullName evidence="7 8">Small ribosomal subunit protein bS20</fullName>
    </recommendedName>
</protein>
<dbReference type="GO" id="GO:0005829">
    <property type="term" value="C:cytosol"/>
    <property type="evidence" value="ECO:0007669"/>
    <property type="project" value="TreeGrafter"/>
</dbReference>
<evidence type="ECO:0000256" key="7">
    <source>
        <dbReference type="ARBA" id="ARBA00035136"/>
    </source>
</evidence>
<dbReference type="InterPro" id="IPR002583">
    <property type="entry name" value="Ribosomal_bS20"/>
</dbReference>